<dbReference type="InterPro" id="IPR042266">
    <property type="entry name" value="PPPDE_sf"/>
</dbReference>
<proteinExistence type="inferred from homology"/>
<evidence type="ECO:0000259" key="4">
    <source>
        <dbReference type="PROSITE" id="PS51858"/>
    </source>
</evidence>
<dbReference type="EMBL" id="GL983824">
    <property type="protein sequence ID" value="EGR31704.1"/>
    <property type="molecule type" value="Genomic_DNA"/>
</dbReference>
<dbReference type="Gene3D" id="3.90.1720.30">
    <property type="entry name" value="PPPDE domains"/>
    <property type="match status" value="1"/>
</dbReference>
<gene>
    <name evidence="5" type="ORF">IMG5_103480</name>
</gene>
<dbReference type="GO" id="GO:0006508">
    <property type="term" value="P:proteolysis"/>
    <property type="evidence" value="ECO:0007669"/>
    <property type="project" value="UniProtKB-KW"/>
</dbReference>
<dbReference type="OMA" id="HLMLGKQ"/>
<dbReference type="PANTHER" id="PTHR12378">
    <property type="entry name" value="DESUMOYLATING ISOPEPTIDASE"/>
    <property type="match status" value="1"/>
</dbReference>
<dbReference type="Proteomes" id="UP000008983">
    <property type="component" value="Unassembled WGS sequence"/>
</dbReference>
<reference evidence="5 6" key="1">
    <citation type="submission" date="2011-07" db="EMBL/GenBank/DDBJ databases">
        <authorList>
            <person name="Coyne R."/>
            <person name="Brami D."/>
            <person name="Johnson J."/>
            <person name="Hostetler J."/>
            <person name="Hannick L."/>
            <person name="Clark T."/>
            <person name="Cassidy-Hanley D."/>
            <person name="Inman J."/>
        </authorList>
    </citation>
    <scope>NUCLEOTIDE SEQUENCE [LARGE SCALE GENOMIC DNA]</scope>
    <source>
        <strain evidence="5 6">G5</strain>
    </source>
</reference>
<dbReference type="RefSeq" id="XP_004035190.1">
    <property type="nucleotide sequence ID" value="XM_004035142.1"/>
</dbReference>
<dbReference type="PROSITE" id="PS51858">
    <property type="entry name" value="PPPDE"/>
    <property type="match status" value="1"/>
</dbReference>
<keyword evidence="6" id="KW-1185">Reference proteome</keyword>
<name>G0QST7_ICHMU</name>
<dbReference type="SMART" id="SM01179">
    <property type="entry name" value="DUF862"/>
    <property type="match status" value="1"/>
</dbReference>
<evidence type="ECO:0000256" key="1">
    <source>
        <dbReference type="ARBA" id="ARBA00008140"/>
    </source>
</evidence>
<dbReference type="eggNOG" id="KOG0324">
    <property type="taxonomic scope" value="Eukaryota"/>
</dbReference>
<sequence>MADQKYKVQLLVYDISGGLAKVFSPMLLQKQIDGIWHTGVVVYGKEYYFGGGICSSLPKQTPYGIPVNQIDMDETEIPEEVFTEFLRDISERFTIEKYCLFKNNCNNFSDECLQFLTGKSLPEYIIGLPEEILNTPMGQMLKPMIDNIEEYPKVKFLSVNTEKIKILQASLEFRHYPLLLAYMKARFLVFGKELIKLI</sequence>
<dbReference type="GeneID" id="14907849"/>
<dbReference type="Pfam" id="PF05903">
    <property type="entry name" value="Peptidase_C97"/>
    <property type="match status" value="1"/>
</dbReference>
<evidence type="ECO:0000256" key="2">
    <source>
        <dbReference type="ARBA" id="ARBA00022670"/>
    </source>
</evidence>
<evidence type="ECO:0000313" key="6">
    <source>
        <dbReference type="Proteomes" id="UP000008983"/>
    </source>
</evidence>
<dbReference type="STRING" id="857967.G0QST7"/>
<dbReference type="GO" id="GO:0008233">
    <property type="term" value="F:peptidase activity"/>
    <property type="evidence" value="ECO:0007669"/>
    <property type="project" value="UniProtKB-KW"/>
</dbReference>
<accession>G0QST7</accession>
<protein>
    <submittedName>
        <fullName evidence="5">Thioredoxin family protein, putative</fullName>
    </submittedName>
</protein>
<keyword evidence="2" id="KW-0645">Protease</keyword>
<organism evidence="5 6">
    <name type="scientific">Ichthyophthirius multifiliis</name>
    <name type="common">White spot disease agent</name>
    <name type="synonym">Ich</name>
    <dbReference type="NCBI Taxonomy" id="5932"/>
    <lineage>
        <taxon>Eukaryota</taxon>
        <taxon>Sar</taxon>
        <taxon>Alveolata</taxon>
        <taxon>Ciliophora</taxon>
        <taxon>Intramacronucleata</taxon>
        <taxon>Oligohymenophorea</taxon>
        <taxon>Hymenostomatida</taxon>
        <taxon>Ophryoglenina</taxon>
        <taxon>Ichthyophthirius</taxon>
    </lineage>
</organism>
<evidence type="ECO:0000256" key="3">
    <source>
        <dbReference type="ARBA" id="ARBA00022801"/>
    </source>
</evidence>
<dbReference type="FunCoup" id="G0QST7">
    <property type="interactions" value="149"/>
</dbReference>
<feature type="domain" description="PPPDE" evidence="4">
    <location>
        <begin position="6"/>
        <end position="146"/>
    </location>
</feature>
<comment type="similarity">
    <text evidence="1">Belongs to the DeSI family.</text>
</comment>
<dbReference type="InterPro" id="IPR008580">
    <property type="entry name" value="PPPDE_dom"/>
</dbReference>
<dbReference type="GO" id="GO:0070646">
    <property type="term" value="P:protein modification by small protein removal"/>
    <property type="evidence" value="ECO:0007669"/>
    <property type="project" value="TreeGrafter"/>
</dbReference>
<keyword evidence="3" id="KW-0378">Hydrolase</keyword>
<dbReference type="InParanoid" id="G0QST7"/>
<dbReference type="PANTHER" id="PTHR12378:SF7">
    <property type="entry name" value="DESUMOYLATING ISOPEPTIDASE 1"/>
    <property type="match status" value="1"/>
</dbReference>
<evidence type="ECO:0000313" key="5">
    <source>
        <dbReference type="EMBL" id="EGR31704.1"/>
    </source>
</evidence>
<dbReference type="AlphaFoldDB" id="G0QST7"/>
<dbReference type="OrthoDB" id="21221at2759"/>